<dbReference type="EMBL" id="LFRF01000044">
    <property type="protein sequence ID" value="KND86976.1"/>
    <property type="molecule type" value="Genomic_DNA"/>
</dbReference>
<evidence type="ECO:0000313" key="2">
    <source>
        <dbReference type="Proteomes" id="UP000036947"/>
    </source>
</evidence>
<dbReference type="AlphaFoldDB" id="A0A0L0MYW2"/>
<proteinExistence type="predicted"/>
<keyword evidence="2" id="KW-1185">Reference proteome</keyword>
<organism evidence="1 2">
    <name type="scientific">Tolypocladium ophioglossoides (strain CBS 100239)</name>
    <name type="common">Snaketongue truffleclub</name>
    <name type="synonym">Elaphocordyceps ophioglossoides</name>
    <dbReference type="NCBI Taxonomy" id="1163406"/>
    <lineage>
        <taxon>Eukaryota</taxon>
        <taxon>Fungi</taxon>
        <taxon>Dikarya</taxon>
        <taxon>Ascomycota</taxon>
        <taxon>Pezizomycotina</taxon>
        <taxon>Sordariomycetes</taxon>
        <taxon>Hypocreomycetidae</taxon>
        <taxon>Hypocreales</taxon>
        <taxon>Ophiocordycipitaceae</taxon>
        <taxon>Tolypocladium</taxon>
    </lineage>
</organism>
<protein>
    <submittedName>
        <fullName evidence="1">Uncharacterized protein</fullName>
    </submittedName>
</protein>
<dbReference type="Proteomes" id="UP000036947">
    <property type="component" value="Unassembled WGS sequence"/>
</dbReference>
<accession>A0A0L0MYW2</accession>
<evidence type="ECO:0000313" key="1">
    <source>
        <dbReference type="EMBL" id="KND86976.1"/>
    </source>
</evidence>
<gene>
    <name evidence="1" type="ORF">TOPH_08385</name>
</gene>
<sequence length="486" mass="54294">MCNQIHNNVMLNRLLTWLNEYLIHSHMLRLQQRKYNRRSHVLRAQHLGPRRLPILLERLRVRRDAQQPRVHIPRLHRRDPQPRIRRLQPQRLQRRLDEELASRVDAQPGKHLAAGVRRYGHDVPAAALQEARHRRRQAVQQALAVDVDGALPLIRLGVGHHGKVHDARADDQHVDVAQLLRHRLHERLHLRCARYVRWHRQDLAAAARELGLDALEGVLAAGGERDVGALGCELGGHGGAHAGGCAGHDGNFSSQTALLHVRMDAVAVAIDLEATRRVWQPASGVKVPGIRLPQRRVNLGPLEAVEIQRWFSKSILENSDALQRIDRRHTTAENIHSERIIASSRPALLAPERNPLLPGELLSRVSQRIKTIKDLVCRDRAGVSQVVKPLLGVGVVGERDDGLADKVHRRHLREPAVDLGGKAKVERLDNDGVQEIVGVGRSSGAVATNGARSIHLDGDATSPSLIDQRFGHPLRLAVAIEELLRH</sequence>
<comment type="caution">
    <text evidence="1">The sequence shown here is derived from an EMBL/GenBank/DDBJ whole genome shotgun (WGS) entry which is preliminary data.</text>
</comment>
<reference evidence="1 2" key="1">
    <citation type="journal article" date="2015" name="BMC Genomics">
        <title>The genome of the truffle-parasite Tolypocladium ophioglossoides and the evolution of antifungal peptaibiotics.</title>
        <authorList>
            <person name="Quandt C.A."/>
            <person name="Bushley K.E."/>
            <person name="Spatafora J.W."/>
        </authorList>
    </citation>
    <scope>NUCLEOTIDE SEQUENCE [LARGE SCALE GENOMIC DNA]</scope>
    <source>
        <strain evidence="1 2">CBS 100239</strain>
    </source>
</reference>
<name>A0A0L0MYW2_TOLOC</name>